<dbReference type="Pfam" id="PF00072">
    <property type="entry name" value="Response_reg"/>
    <property type="match status" value="1"/>
</dbReference>
<dbReference type="SUPFAM" id="SSF52172">
    <property type="entry name" value="CheY-like"/>
    <property type="match status" value="1"/>
</dbReference>
<dbReference type="PANTHER" id="PTHR45339:SF1">
    <property type="entry name" value="HYBRID SIGNAL TRANSDUCTION HISTIDINE KINASE J"/>
    <property type="match status" value="1"/>
</dbReference>
<gene>
    <name evidence="9" type="ORF">ABWT76_005245</name>
</gene>
<keyword evidence="4" id="KW-0808">Transferase</keyword>
<feature type="modified residue" description="4-aspartylphosphate" evidence="6">
    <location>
        <position position="151"/>
    </location>
</feature>
<dbReference type="PANTHER" id="PTHR45339">
    <property type="entry name" value="HYBRID SIGNAL TRANSDUCTION HISTIDINE KINASE J"/>
    <property type="match status" value="1"/>
</dbReference>
<sequence length="249" mass="27709">MIYLVVSDTVIGILPTDIGKIFKPFSQLYGSTTRQYGGTGLGLAICKQLVTLMGEKIGLNSQVGRGSDFWLTLPFAKQTYSQVPVKIASPFKGIHLLVIDDNINHCYMIRNSLSDWQVKITEANSAEAAWNFLQNYSHSSPEKLYDLILIDAEISGVDGVAFGKTIKETPRLASIPLILMRSTQQQELARQCLDLGFFADSVKRVKASRLFDLIVEALETPVVKEIDRLIPLISQDLQVYKPTKLKVSD</sequence>
<dbReference type="InterPro" id="IPR011006">
    <property type="entry name" value="CheY-like_superfamily"/>
</dbReference>
<dbReference type="PROSITE" id="PS50109">
    <property type="entry name" value="HIS_KIN"/>
    <property type="match status" value="1"/>
</dbReference>
<dbReference type="AlphaFoldDB" id="A0AAU8JCE9"/>
<keyword evidence="9" id="KW-0067">ATP-binding</keyword>
<feature type="domain" description="Response regulatory" evidence="8">
    <location>
        <begin position="95"/>
        <end position="218"/>
    </location>
</feature>
<reference evidence="9" key="1">
    <citation type="submission" date="2024-07" db="EMBL/GenBank/DDBJ databases">
        <authorList>
            <person name="Kim Y.J."/>
            <person name="Jeong J.Y."/>
        </authorList>
    </citation>
    <scope>NUCLEOTIDE SEQUENCE</scope>
    <source>
        <strain evidence="9">GIHE-MW2</strain>
    </source>
</reference>
<dbReference type="InterPro" id="IPR003594">
    <property type="entry name" value="HATPase_dom"/>
</dbReference>
<evidence type="ECO:0000313" key="9">
    <source>
        <dbReference type="EMBL" id="XCM36483.1"/>
    </source>
</evidence>
<dbReference type="InterPro" id="IPR005467">
    <property type="entry name" value="His_kinase_dom"/>
</dbReference>
<proteinExistence type="predicted"/>
<evidence type="ECO:0000256" key="1">
    <source>
        <dbReference type="ARBA" id="ARBA00000085"/>
    </source>
</evidence>
<dbReference type="SUPFAM" id="SSF55874">
    <property type="entry name" value="ATPase domain of HSP90 chaperone/DNA topoisomerase II/histidine kinase"/>
    <property type="match status" value="1"/>
</dbReference>
<dbReference type="InterPro" id="IPR004358">
    <property type="entry name" value="Sig_transdc_His_kin-like_C"/>
</dbReference>
<dbReference type="PROSITE" id="PS50110">
    <property type="entry name" value="RESPONSE_REGULATORY"/>
    <property type="match status" value="1"/>
</dbReference>
<dbReference type="InterPro" id="IPR036890">
    <property type="entry name" value="HATPase_C_sf"/>
</dbReference>
<feature type="domain" description="Histidine kinase" evidence="7">
    <location>
        <begin position="1"/>
        <end position="77"/>
    </location>
</feature>
<dbReference type="Gene3D" id="3.30.565.10">
    <property type="entry name" value="Histidine kinase-like ATPase, C-terminal domain"/>
    <property type="match status" value="1"/>
</dbReference>
<organism evidence="9">
    <name type="scientific">Planktothricoides raciborskii GIHE-MW2</name>
    <dbReference type="NCBI Taxonomy" id="2792601"/>
    <lineage>
        <taxon>Bacteria</taxon>
        <taxon>Bacillati</taxon>
        <taxon>Cyanobacteriota</taxon>
        <taxon>Cyanophyceae</taxon>
        <taxon>Oscillatoriophycideae</taxon>
        <taxon>Oscillatoriales</taxon>
        <taxon>Oscillatoriaceae</taxon>
        <taxon>Planktothricoides</taxon>
    </lineage>
</organism>
<evidence type="ECO:0000256" key="3">
    <source>
        <dbReference type="ARBA" id="ARBA00022553"/>
    </source>
</evidence>
<dbReference type="InterPro" id="IPR001789">
    <property type="entry name" value="Sig_transdc_resp-reg_receiver"/>
</dbReference>
<dbReference type="PRINTS" id="PR00344">
    <property type="entry name" value="BCTRLSENSOR"/>
</dbReference>
<accession>A0AAU8JCE9</accession>
<keyword evidence="5" id="KW-0902">Two-component regulatory system</keyword>
<dbReference type="EC" id="2.7.13.3" evidence="2"/>
<keyword evidence="3 6" id="KW-0597">Phosphoprotein</keyword>
<dbReference type="GO" id="GO:0005524">
    <property type="term" value="F:ATP binding"/>
    <property type="evidence" value="ECO:0007669"/>
    <property type="project" value="UniProtKB-KW"/>
</dbReference>
<dbReference type="SMART" id="SM00448">
    <property type="entry name" value="REC"/>
    <property type="match status" value="1"/>
</dbReference>
<evidence type="ECO:0000259" key="7">
    <source>
        <dbReference type="PROSITE" id="PS50109"/>
    </source>
</evidence>
<keyword evidence="4" id="KW-0418">Kinase</keyword>
<dbReference type="EMBL" id="CP159837">
    <property type="protein sequence ID" value="XCM36483.1"/>
    <property type="molecule type" value="Genomic_DNA"/>
</dbReference>
<dbReference type="RefSeq" id="WP_054467319.1">
    <property type="nucleotide sequence ID" value="NZ_CP159837.1"/>
</dbReference>
<evidence type="ECO:0000256" key="2">
    <source>
        <dbReference type="ARBA" id="ARBA00012438"/>
    </source>
</evidence>
<evidence type="ECO:0000259" key="8">
    <source>
        <dbReference type="PROSITE" id="PS50110"/>
    </source>
</evidence>
<comment type="catalytic activity">
    <reaction evidence="1">
        <text>ATP + protein L-histidine = ADP + protein N-phospho-L-histidine.</text>
        <dbReference type="EC" id="2.7.13.3"/>
    </reaction>
</comment>
<evidence type="ECO:0000256" key="4">
    <source>
        <dbReference type="ARBA" id="ARBA00022777"/>
    </source>
</evidence>
<evidence type="ECO:0000256" key="6">
    <source>
        <dbReference type="PROSITE-ProRule" id="PRU00169"/>
    </source>
</evidence>
<keyword evidence="9" id="KW-0547">Nucleotide-binding</keyword>
<name>A0AAU8JCE9_9CYAN</name>
<evidence type="ECO:0000256" key="5">
    <source>
        <dbReference type="ARBA" id="ARBA00023012"/>
    </source>
</evidence>
<dbReference type="Pfam" id="PF02518">
    <property type="entry name" value="HATPase_c"/>
    <property type="match status" value="1"/>
</dbReference>
<dbReference type="GO" id="GO:0000160">
    <property type="term" value="P:phosphorelay signal transduction system"/>
    <property type="evidence" value="ECO:0007669"/>
    <property type="project" value="UniProtKB-KW"/>
</dbReference>
<protein>
    <recommendedName>
        <fullName evidence="2">histidine kinase</fullName>
        <ecNumber evidence="2">2.7.13.3</ecNumber>
    </recommendedName>
</protein>
<dbReference type="GO" id="GO:0004673">
    <property type="term" value="F:protein histidine kinase activity"/>
    <property type="evidence" value="ECO:0007669"/>
    <property type="project" value="UniProtKB-EC"/>
</dbReference>
<dbReference type="Gene3D" id="3.40.50.2300">
    <property type="match status" value="1"/>
</dbReference>